<reference evidence="3 4" key="1">
    <citation type="submission" date="2018-08" db="EMBL/GenBank/DDBJ databases">
        <title>A genome reference for cultivated species of the human gut microbiota.</title>
        <authorList>
            <person name="Zou Y."/>
            <person name="Xue W."/>
            <person name="Luo G."/>
        </authorList>
    </citation>
    <scope>NUCLEOTIDE SEQUENCE [LARGE SCALE GENOMIC DNA]</scope>
    <source>
        <strain evidence="3 4">TF08-11</strain>
    </source>
</reference>
<proteinExistence type="predicted"/>
<protein>
    <submittedName>
        <fullName evidence="3">Uncharacterized protein</fullName>
    </submittedName>
</protein>
<gene>
    <name evidence="3" type="ORF">DXC78_09960</name>
</gene>
<dbReference type="RefSeq" id="WP_117446891.1">
    <property type="nucleotide sequence ID" value="NZ_JADNBU010000001.1"/>
</dbReference>
<evidence type="ECO:0000256" key="1">
    <source>
        <dbReference type="SAM" id="MobiDB-lite"/>
    </source>
</evidence>
<evidence type="ECO:0000313" key="3">
    <source>
        <dbReference type="EMBL" id="RGD74728.1"/>
    </source>
</evidence>
<keyword evidence="2" id="KW-0472">Membrane</keyword>
<sequence length="176" mass="21125">MRLEIQEDFDKIQCTNQIKEETKQFIDDQMHHKKRWGLKLALSFAVTLLVCGFSYWFYFIPVVTITLDGETSIELQINRLDRVIDVTTYDKLGKEWCKQENPWHQYYEDILQGLNDNEEWMITVYSKDEAVCQKIYEQTKNCTQENKQIHCRIGRHTRQSNDTTQTQNHHKKGHHK</sequence>
<evidence type="ECO:0000256" key="2">
    <source>
        <dbReference type="SAM" id="Phobius"/>
    </source>
</evidence>
<keyword evidence="2" id="KW-1133">Transmembrane helix</keyword>
<organism evidence="3 4">
    <name type="scientific">Faecalicoccus pleomorphus</name>
    <dbReference type="NCBI Taxonomy" id="1323"/>
    <lineage>
        <taxon>Bacteria</taxon>
        <taxon>Bacillati</taxon>
        <taxon>Bacillota</taxon>
        <taxon>Erysipelotrichia</taxon>
        <taxon>Erysipelotrichales</taxon>
        <taxon>Erysipelotrichaceae</taxon>
        <taxon>Faecalicoccus</taxon>
    </lineage>
</organism>
<dbReference type="Proteomes" id="UP000260721">
    <property type="component" value="Unassembled WGS sequence"/>
</dbReference>
<accession>A0A3E3E1B8</accession>
<dbReference type="AlphaFoldDB" id="A0A3E3E1B8"/>
<feature type="transmembrane region" description="Helical" evidence="2">
    <location>
        <begin position="40"/>
        <end position="58"/>
    </location>
</feature>
<feature type="region of interest" description="Disordered" evidence="1">
    <location>
        <begin position="153"/>
        <end position="176"/>
    </location>
</feature>
<evidence type="ECO:0000313" key="4">
    <source>
        <dbReference type="Proteomes" id="UP000260721"/>
    </source>
</evidence>
<name>A0A3E3E1B8_9FIRM</name>
<comment type="caution">
    <text evidence="3">The sequence shown here is derived from an EMBL/GenBank/DDBJ whole genome shotgun (WGS) entry which is preliminary data.</text>
</comment>
<dbReference type="EMBL" id="QUSK01000023">
    <property type="protein sequence ID" value="RGD74728.1"/>
    <property type="molecule type" value="Genomic_DNA"/>
</dbReference>
<keyword evidence="2" id="KW-0812">Transmembrane</keyword>